<sequence>MTVFEAVMLMLTFGSLIVALLSNKNK</sequence>
<keyword evidence="1" id="KW-0472">Membrane</keyword>
<organism evidence="2 3">
    <name type="scientific">Paenibacillus enshidis</name>
    <dbReference type="NCBI Taxonomy" id="1458439"/>
    <lineage>
        <taxon>Bacteria</taxon>
        <taxon>Bacillati</taxon>
        <taxon>Bacillota</taxon>
        <taxon>Bacilli</taxon>
        <taxon>Bacillales</taxon>
        <taxon>Paenibacillaceae</taxon>
        <taxon>Paenibacillus</taxon>
    </lineage>
</organism>
<proteinExistence type="predicted"/>
<keyword evidence="1" id="KW-0812">Transmembrane</keyword>
<evidence type="ECO:0000256" key="1">
    <source>
        <dbReference type="SAM" id="Phobius"/>
    </source>
</evidence>
<protein>
    <submittedName>
        <fullName evidence="2">Holin-like toxin</fullName>
    </submittedName>
</protein>
<dbReference type="EMBL" id="JBHHMI010000006">
    <property type="protein sequence ID" value="MFB5266886.1"/>
    <property type="molecule type" value="Genomic_DNA"/>
</dbReference>
<dbReference type="Pfam" id="PF16935">
    <property type="entry name" value="Hol_Tox"/>
    <property type="match status" value="1"/>
</dbReference>
<keyword evidence="3" id="KW-1185">Reference proteome</keyword>
<reference evidence="2 3" key="1">
    <citation type="submission" date="2024-09" db="EMBL/GenBank/DDBJ databases">
        <title>Paenibacillus zeirhizospherea sp. nov., isolated from surface of the maize (Zea mays) roots in a horticulture field, Hungary.</title>
        <authorList>
            <person name="Marton D."/>
            <person name="Farkas M."/>
            <person name="Bedics A."/>
            <person name="Toth E."/>
            <person name="Tancsics A."/>
            <person name="Boka K."/>
            <person name="Maroti G."/>
            <person name="Kriszt B."/>
            <person name="Cserhati M."/>
        </authorList>
    </citation>
    <scope>NUCLEOTIDE SEQUENCE [LARGE SCALE GENOMIC DNA]</scope>
    <source>
        <strain evidence="2 3">KCTC 33519</strain>
    </source>
</reference>
<accession>A0ABV5ARN9</accession>
<feature type="transmembrane region" description="Helical" evidence="1">
    <location>
        <begin position="6"/>
        <end position="23"/>
    </location>
</feature>
<keyword evidence="1" id="KW-1133">Transmembrane helix</keyword>
<gene>
    <name evidence="2" type="ORF">ACE41H_08800</name>
</gene>
<dbReference type="InterPro" id="IPR031616">
    <property type="entry name" value="BsrE-like"/>
</dbReference>
<evidence type="ECO:0000313" key="3">
    <source>
        <dbReference type="Proteomes" id="UP001580346"/>
    </source>
</evidence>
<comment type="caution">
    <text evidence="2">The sequence shown here is derived from an EMBL/GenBank/DDBJ whole genome shotgun (WGS) entry which is preliminary data.</text>
</comment>
<evidence type="ECO:0000313" key="2">
    <source>
        <dbReference type="EMBL" id="MFB5266886.1"/>
    </source>
</evidence>
<dbReference type="RefSeq" id="WP_375355063.1">
    <property type="nucleotide sequence ID" value="NZ_JBHHMI010000006.1"/>
</dbReference>
<name>A0ABV5ARN9_9BACL</name>
<dbReference type="Proteomes" id="UP001580346">
    <property type="component" value="Unassembled WGS sequence"/>
</dbReference>